<feature type="region of interest" description="Disordered" evidence="1">
    <location>
        <begin position="1"/>
        <end position="23"/>
    </location>
</feature>
<dbReference type="InParanoid" id="D3BBF9"/>
<dbReference type="Proteomes" id="UP000001396">
    <property type="component" value="Unassembled WGS sequence"/>
</dbReference>
<evidence type="ECO:0000313" key="3">
    <source>
        <dbReference type="Proteomes" id="UP000001396"/>
    </source>
</evidence>
<keyword evidence="3" id="KW-1185">Reference proteome</keyword>
<organism evidence="2 3">
    <name type="scientific">Heterostelium pallidum (strain ATCC 26659 / Pp 5 / PN500)</name>
    <name type="common">Cellular slime mold</name>
    <name type="synonym">Polysphondylium pallidum</name>
    <dbReference type="NCBI Taxonomy" id="670386"/>
    <lineage>
        <taxon>Eukaryota</taxon>
        <taxon>Amoebozoa</taxon>
        <taxon>Evosea</taxon>
        <taxon>Eumycetozoa</taxon>
        <taxon>Dictyostelia</taxon>
        <taxon>Acytosteliales</taxon>
        <taxon>Acytosteliaceae</taxon>
        <taxon>Heterostelium</taxon>
    </lineage>
</organism>
<protein>
    <submittedName>
        <fullName evidence="2">Uncharacterized protein</fullName>
    </submittedName>
</protein>
<proteinExistence type="predicted"/>
<name>D3BBF9_HETP5</name>
<dbReference type="EMBL" id="ADBJ01000026">
    <property type="protein sequence ID" value="EFA80992.1"/>
    <property type="molecule type" value="Genomic_DNA"/>
</dbReference>
<evidence type="ECO:0000256" key="1">
    <source>
        <dbReference type="SAM" id="MobiDB-lite"/>
    </source>
</evidence>
<gene>
    <name evidence="2" type="ORF">PPL_05827</name>
</gene>
<dbReference type="GeneID" id="31361311"/>
<sequence length="180" mass="20983">MNNDNLKNKRSNNNNNNSKNADIINNNNSIINNLSKDDDLFVDNFNRLVDLKYRILMGYKPLINLSDTTCKSLTDVESITNGKNHKKRNRSNSNDLDVNDNNNNNDNNGTSRKLIKSPNEKQQQQQQQQVQPIYSLIKRNNNHNYKKNLSILDLYDETFTTTTWRRANATYNRYQQPGKT</sequence>
<feature type="region of interest" description="Disordered" evidence="1">
    <location>
        <begin position="81"/>
        <end position="130"/>
    </location>
</feature>
<feature type="compositionally biased region" description="Low complexity" evidence="1">
    <location>
        <begin position="91"/>
        <end position="108"/>
    </location>
</feature>
<dbReference type="RefSeq" id="XP_020433110.1">
    <property type="nucleotide sequence ID" value="XM_020576698.1"/>
</dbReference>
<dbReference type="AlphaFoldDB" id="D3BBF9"/>
<evidence type="ECO:0000313" key="2">
    <source>
        <dbReference type="EMBL" id="EFA80992.1"/>
    </source>
</evidence>
<comment type="caution">
    <text evidence="2">The sequence shown here is derived from an EMBL/GenBank/DDBJ whole genome shotgun (WGS) entry which is preliminary data.</text>
</comment>
<accession>D3BBF9</accession>
<reference evidence="2 3" key="1">
    <citation type="journal article" date="2011" name="Genome Res.">
        <title>Phylogeny-wide analysis of social amoeba genomes highlights ancient origins for complex intercellular communication.</title>
        <authorList>
            <person name="Heidel A.J."/>
            <person name="Lawal H.M."/>
            <person name="Felder M."/>
            <person name="Schilde C."/>
            <person name="Helps N.R."/>
            <person name="Tunggal B."/>
            <person name="Rivero F."/>
            <person name="John U."/>
            <person name="Schleicher M."/>
            <person name="Eichinger L."/>
            <person name="Platzer M."/>
            <person name="Noegel A.A."/>
            <person name="Schaap P."/>
            <person name="Gloeckner G."/>
        </authorList>
    </citation>
    <scope>NUCLEOTIDE SEQUENCE [LARGE SCALE GENOMIC DNA]</scope>
    <source>
        <strain evidence="3">ATCC 26659 / Pp 5 / PN500</strain>
    </source>
</reference>